<sequence>MSSRVCKNCGGSDIDVDQARGDAVCMGCGSVLEDNIIVSEVEFVETGGGGSSAVGQFVCSQDGAKHPSFGDSHLTGMGRESRAQTLQRAKPHINTLGHQLQMNKHCLDTAFNFYRMALTKHLTRGRKSSHVIAACLYLVCRTEGTPHMLLDLSDLLQVNVYVLGRTFLVLARELCINAPAIDPCLYIPRFAQLLEFGEKNHDVSMTAMRLVQRMKRDWMHTGRRPSGLCGAALLVAARAHEFRRTIKEIVSVVKVCESTLRKRLIEFEDTPTSQLTIEEFMKIDLDQECDPPCFTAGLQKKKIEQLETELKKKMDDVEDEIHGYQDEIDAELHSSRPKLRGVYAAYAKEDCGNDDDDDDDALSTTSKAADDEEQEEEAELQAVAKHFGKDLGELTLEALIKLEEKRPEEEEENQQQQQQQEEEEEEDEEGGFPKRKGPSLASILGTMPSAATLGLSESITKCIGDEKENDGAADSGELDLSGIDDSEIELYLLDDKEIKIKTALWMAENSDYLKEQKEKEAKIAKEKELGIYKEKKPRGPAKRRQPIRASTADEAIEKMLEQKRISSKINYDVLKDLNIKPGASPARKVESVKKEPSATKLTGRTPKPARAPLSLSTPLSTLGKRLQPFITGQPNKKLAVEQVANSNPLPLPVGAPASGVLVESGPVVYDDAAADEDEEEEEETCVSAMELMGSQDYGCDGDYDDGF</sequence>
<dbReference type="GO" id="GO:0005634">
    <property type="term" value="C:nucleus"/>
    <property type="evidence" value="ECO:0007669"/>
    <property type="project" value="UniProtKB-SubCell"/>
</dbReference>
<keyword evidence="10" id="KW-0804">Transcription</keyword>
<dbReference type="InterPro" id="IPR013763">
    <property type="entry name" value="Cyclin-like_dom"/>
</dbReference>
<dbReference type="GO" id="GO:0097550">
    <property type="term" value="C:transcription preinitiation complex"/>
    <property type="evidence" value="ECO:0007669"/>
    <property type="project" value="TreeGrafter"/>
</dbReference>
<feature type="compositionally biased region" description="Acidic residues" evidence="17">
    <location>
        <begin position="370"/>
        <end position="379"/>
    </location>
</feature>
<dbReference type="CDD" id="cd20553">
    <property type="entry name" value="CYCLIN_TFIIIB90_rpt1"/>
    <property type="match status" value="1"/>
</dbReference>
<name>A0A3B4TKX9_SERDU</name>
<dbReference type="Ensembl" id="ENSSDUT00000006988.1">
    <property type="protein sequence ID" value="ENSSDUP00000006856.1"/>
    <property type="gene ID" value="ENSSDUG00000005014.1"/>
</dbReference>
<dbReference type="CDD" id="cd20554">
    <property type="entry name" value="CYCLIN_TFIIIB90_rpt2"/>
    <property type="match status" value="1"/>
</dbReference>
<evidence type="ECO:0000256" key="3">
    <source>
        <dbReference type="ARBA" id="ARBA00022553"/>
    </source>
</evidence>
<dbReference type="InterPro" id="IPR011665">
    <property type="entry name" value="BRF1_TBP-bd_dom"/>
</dbReference>
<reference evidence="19" key="1">
    <citation type="submission" date="2025-05" db="UniProtKB">
        <authorList>
            <consortium name="Ensembl"/>
        </authorList>
    </citation>
    <scope>IDENTIFICATION</scope>
</reference>
<keyword evidence="6 15" id="KW-0863">Zinc-finger</keyword>
<dbReference type="FunFam" id="1.20.5.650:FF:000001">
    <property type="entry name" value="transcription factor IIIB 90 kDa subunit isoform X2"/>
    <property type="match status" value="1"/>
</dbReference>
<evidence type="ECO:0000256" key="17">
    <source>
        <dbReference type="SAM" id="MobiDB-lite"/>
    </source>
</evidence>
<feature type="region of interest" description="Disordered" evidence="17">
    <location>
        <begin position="350"/>
        <end position="380"/>
    </location>
</feature>
<dbReference type="PANTHER" id="PTHR11618">
    <property type="entry name" value="TRANSCRIPTION INITIATION FACTOR IIB-RELATED"/>
    <property type="match status" value="1"/>
</dbReference>
<evidence type="ECO:0000256" key="12">
    <source>
        <dbReference type="ARBA" id="ARBA00031009"/>
    </source>
</evidence>
<dbReference type="GO" id="GO:0008270">
    <property type="term" value="F:zinc ion binding"/>
    <property type="evidence" value="ECO:0007669"/>
    <property type="project" value="UniProtKB-KW"/>
</dbReference>
<dbReference type="InterPro" id="IPR036915">
    <property type="entry name" value="Cyclin-like_sf"/>
</dbReference>
<dbReference type="GO" id="GO:0070897">
    <property type="term" value="P:transcription preinitiation complex assembly"/>
    <property type="evidence" value="ECO:0007669"/>
    <property type="project" value="InterPro"/>
</dbReference>
<keyword evidence="8" id="KW-0805">Transcription regulation</keyword>
<keyword evidence="20" id="KW-1185">Reference proteome</keyword>
<feature type="compositionally biased region" description="Acidic residues" evidence="17">
    <location>
        <begin position="420"/>
        <end position="430"/>
    </location>
</feature>
<dbReference type="GO" id="GO:0017025">
    <property type="term" value="F:TBP-class protein binding"/>
    <property type="evidence" value="ECO:0007669"/>
    <property type="project" value="InterPro"/>
</dbReference>
<dbReference type="FunFam" id="2.20.25.10:FF:000012">
    <property type="entry name" value="Putative transcription factor IIIB 90 kDa subunit"/>
    <property type="match status" value="1"/>
</dbReference>
<dbReference type="FunFam" id="1.10.472.10:FF:000002">
    <property type="entry name" value="Transcription factor IIIB 90 kDa subunit"/>
    <property type="match status" value="1"/>
</dbReference>
<dbReference type="InterPro" id="IPR000812">
    <property type="entry name" value="TFIIB"/>
</dbReference>
<dbReference type="PANTHER" id="PTHR11618:SF4">
    <property type="entry name" value="TRANSCRIPTION FACTOR IIIB 90 KDA SUBUNIT"/>
    <property type="match status" value="1"/>
</dbReference>
<dbReference type="GO" id="GO:0000995">
    <property type="term" value="F:RNA polymerase III general transcription initiation factor activity"/>
    <property type="evidence" value="ECO:0007669"/>
    <property type="project" value="TreeGrafter"/>
</dbReference>
<proteinExistence type="inferred from homology"/>
<evidence type="ECO:0000313" key="20">
    <source>
        <dbReference type="Proteomes" id="UP000261420"/>
    </source>
</evidence>
<dbReference type="SMART" id="SM00385">
    <property type="entry name" value="CYCLIN"/>
    <property type="match status" value="2"/>
</dbReference>
<evidence type="ECO:0000256" key="8">
    <source>
        <dbReference type="ARBA" id="ARBA00023015"/>
    </source>
</evidence>
<dbReference type="Pfam" id="PF07741">
    <property type="entry name" value="BRF1"/>
    <property type="match status" value="1"/>
</dbReference>
<keyword evidence="3" id="KW-0597">Phosphoprotein</keyword>
<dbReference type="Proteomes" id="UP000261420">
    <property type="component" value="Unplaced"/>
</dbReference>
<accession>A0A3B4TKX9</accession>
<keyword evidence="16" id="KW-0175">Coiled coil</keyword>
<evidence type="ECO:0000256" key="11">
    <source>
        <dbReference type="ARBA" id="ARBA00023242"/>
    </source>
</evidence>
<dbReference type="FunFam" id="1.10.472.10:FF:000007">
    <property type="entry name" value="Transcription factor IIIB 90 kDa subunit"/>
    <property type="match status" value="1"/>
</dbReference>
<dbReference type="Gene3D" id="2.20.25.10">
    <property type="match status" value="1"/>
</dbReference>
<comment type="similarity">
    <text evidence="2">Belongs to the TFIIB family.</text>
</comment>
<dbReference type="SUPFAM" id="SSF57783">
    <property type="entry name" value="Zinc beta-ribbon"/>
    <property type="match status" value="1"/>
</dbReference>
<keyword evidence="4" id="KW-0479">Metal-binding</keyword>
<evidence type="ECO:0000256" key="7">
    <source>
        <dbReference type="ARBA" id="ARBA00022833"/>
    </source>
</evidence>
<evidence type="ECO:0000256" key="13">
    <source>
        <dbReference type="ARBA" id="ARBA00063003"/>
    </source>
</evidence>
<feature type="compositionally biased region" description="Basic and acidic residues" evidence="17">
    <location>
        <begin position="587"/>
        <end position="597"/>
    </location>
</feature>
<feature type="region of interest" description="Disordered" evidence="17">
    <location>
        <begin position="531"/>
        <end position="550"/>
    </location>
</feature>
<evidence type="ECO:0000256" key="10">
    <source>
        <dbReference type="ARBA" id="ARBA00023163"/>
    </source>
</evidence>
<evidence type="ECO:0000256" key="5">
    <source>
        <dbReference type="ARBA" id="ARBA00022737"/>
    </source>
</evidence>
<dbReference type="STRING" id="41447.ENSSDUP00000006856"/>
<dbReference type="OMA" id="ISMAHRY"/>
<keyword evidence="7" id="KW-0862">Zinc</keyword>
<keyword evidence="9" id="KW-0010">Activator</keyword>
<evidence type="ECO:0000256" key="6">
    <source>
        <dbReference type="ARBA" id="ARBA00022771"/>
    </source>
</evidence>
<evidence type="ECO:0000256" key="1">
    <source>
        <dbReference type="ARBA" id="ARBA00004123"/>
    </source>
</evidence>
<dbReference type="GO" id="GO:0030223">
    <property type="term" value="P:neutrophil differentiation"/>
    <property type="evidence" value="ECO:0007669"/>
    <property type="project" value="Ensembl"/>
</dbReference>
<dbReference type="PRINTS" id="PR00685">
    <property type="entry name" value="TIFACTORIIB"/>
</dbReference>
<feature type="region of interest" description="Disordered" evidence="17">
    <location>
        <begin position="400"/>
        <end position="448"/>
    </location>
</feature>
<comment type="subunit">
    <text evidence="13">TFIIIB comprises at least the TATA-binding protein (TBP) and the B-related factor 1 (BRF1/TFIIIB90). Interacts with BDP1. Interacts with MAF1.</text>
</comment>
<evidence type="ECO:0000256" key="14">
    <source>
        <dbReference type="ARBA" id="ARBA00072559"/>
    </source>
</evidence>
<evidence type="ECO:0000256" key="9">
    <source>
        <dbReference type="ARBA" id="ARBA00023159"/>
    </source>
</evidence>
<organism evidence="19 20">
    <name type="scientific">Seriola dumerili</name>
    <name type="common">Greater amberjack</name>
    <name type="synonym">Caranx dumerili</name>
    <dbReference type="NCBI Taxonomy" id="41447"/>
    <lineage>
        <taxon>Eukaryota</taxon>
        <taxon>Metazoa</taxon>
        <taxon>Chordata</taxon>
        <taxon>Craniata</taxon>
        <taxon>Vertebrata</taxon>
        <taxon>Euteleostomi</taxon>
        <taxon>Actinopterygii</taxon>
        <taxon>Neopterygii</taxon>
        <taxon>Teleostei</taxon>
        <taxon>Neoteleostei</taxon>
        <taxon>Acanthomorphata</taxon>
        <taxon>Carangaria</taxon>
        <taxon>Carangiformes</taxon>
        <taxon>Carangidae</taxon>
        <taxon>Seriola</taxon>
    </lineage>
</organism>
<dbReference type="GO" id="GO:0001006">
    <property type="term" value="F:RNA polymerase III type 3 promoter sequence-specific DNA binding"/>
    <property type="evidence" value="ECO:0007669"/>
    <property type="project" value="TreeGrafter"/>
</dbReference>
<dbReference type="Pfam" id="PF00382">
    <property type="entry name" value="TFIIB"/>
    <property type="match status" value="2"/>
</dbReference>
<evidence type="ECO:0000256" key="15">
    <source>
        <dbReference type="PROSITE-ProRule" id="PRU00469"/>
    </source>
</evidence>
<dbReference type="GO" id="GO:0000126">
    <property type="term" value="C:transcription factor TFIIIB complex"/>
    <property type="evidence" value="ECO:0007669"/>
    <property type="project" value="TreeGrafter"/>
</dbReference>
<comment type="subcellular location">
    <subcellularLocation>
        <location evidence="1">Nucleus</location>
    </subcellularLocation>
</comment>
<feature type="compositionally biased region" description="Basic residues" evidence="17">
    <location>
        <begin position="535"/>
        <end position="546"/>
    </location>
</feature>
<feature type="domain" description="TFIIB-type" evidence="18">
    <location>
        <begin position="2"/>
        <end position="33"/>
    </location>
</feature>
<evidence type="ECO:0000256" key="4">
    <source>
        <dbReference type="ARBA" id="ARBA00022723"/>
    </source>
</evidence>
<dbReference type="GeneTree" id="ENSGT00390000010349"/>
<protein>
    <recommendedName>
        <fullName evidence="14">Transcription factor IIIB 90 kDa subunit</fullName>
    </recommendedName>
    <alternativeName>
        <fullName evidence="12">B-related factor 1</fullName>
    </alternativeName>
</protein>
<feature type="region of interest" description="Disordered" evidence="17">
    <location>
        <begin position="584"/>
        <end position="618"/>
    </location>
</feature>
<feature type="coiled-coil region" evidence="16">
    <location>
        <begin position="296"/>
        <end position="327"/>
    </location>
</feature>
<dbReference type="AlphaFoldDB" id="A0A3B4TKX9"/>
<dbReference type="SUPFAM" id="SSF47954">
    <property type="entry name" value="Cyclin-like"/>
    <property type="match status" value="2"/>
</dbReference>
<dbReference type="Pfam" id="PF08271">
    <property type="entry name" value="Zn_Ribbon_TF"/>
    <property type="match status" value="1"/>
</dbReference>
<dbReference type="Gene3D" id="1.10.472.10">
    <property type="entry name" value="Cyclin-like"/>
    <property type="match status" value="2"/>
</dbReference>
<dbReference type="Gene3D" id="1.20.5.650">
    <property type="entry name" value="Single helix bin"/>
    <property type="match status" value="1"/>
</dbReference>
<dbReference type="InterPro" id="IPR013137">
    <property type="entry name" value="Znf_TFIIB"/>
</dbReference>
<evidence type="ECO:0000256" key="16">
    <source>
        <dbReference type="SAM" id="Coils"/>
    </source>
</evidence>
<evidence type="ECO:0000313" key="19">
    <source>
        <dbReference type="Ensembl" id="ENSSDUP00000006889.1"/>
    </source>
</evidence>
<keyword evidence="11" id="KW-0539">Nucleus</keyword>
<dbReference type="PROSITE" id="PS51134">
    <property type="entry name" value="ZF_TFIIB"/>
    <property type="match status" value="1"/>
</dbReference>
<dbReference type="InterPro" id="IPR013150">
    <property type="entry name" value="TFIIB_cyclin"/>
</dbReference>
<feature type="compositionally biased region" description="Acidic residues" evidence="17">
    <location>
        <begin position="352"/>
        <end position="361"/>
    </location>
</feature>
<dbReference type="Ensembl" id="ENSSDUT00000007021.1">
    <property type="protein sequence ID" value="ENSSDUP00000006889.1"/>
    <property type="gene ID" value="ENSSDUG00000005014.1"/>
</dbReference>
<evidence type="ECO:0000256" key="2">
    <source>
        <dbReference type="ARBA" id="ARBA00010857"/>
    </source>
</evidence>
<keyword evidence="5" id="KW-0677">Repeat</keyword>
<evidence type="ECO:0000259" key="18">
    <source>
        <dbReference type="PROSITE" id="PS51134"/>
    </source>
</evidence>